<accession>A0A5B7CNJ5</accession>
<dbReference type="AlphaFoldDB" id="A0A5B7CNJ5"/>
<dbReference type="EMBL" id="VSRR010000155">
    <property type="protein sequence ID" value="MPC11277.1"/>
    <property type="molecule type" value="Genomic_DNA"/>
</dbReference>
<protein>
    <submittedName>
        <fullName evidence="1">Uncharacterized protein</fullName>
    </submittedName>
</protein>
<dbReference type="AntiFam" id="ANF00142">
    <property type="entry name" value="Shadow ORF (opposite yadG)"/>
</dbReference>
<sequence length="239" mass="26732">MKFFTGTSESLYLRDKERPFPHGVDDSFDEESLGAVKRNERETKVSDAQVLLARGEAVDQRGKERGVWRQLEGYFTTLDGEEDGTRHVPIHLLFKLVHITVFRHDNLQGVAITWLRKQCRARADYPAGGHDGHTISQHIRLLHVVRGDQNGTSASLTLHHVPHPPPRLRVQATARLVQDHHLPTKTCSGSQCQASVPRAPLRSSGLLGRRCLKCCSSRSQAACHTSNSSEDARDGQWPL</sequence>
<organism evidence="1 2">
    <name type="scientific">Portunus trituberculatus</name>
    <name type="common">Swimming crab</name>
    <name type="synonym">Neptunus trituberculatus</name>
    <dbReference type="NCBI Taxonomy" id="210409"/>
    <lineage>
        <taxon>Eukaryota</taxon>
        <taxon>Metazoa</taxon>
        <taxon>Ecdysozoa</taxon>
        <taxon>Arthropoda</taxon>
        <taxon>Crustacea</taxon>
        <taxon>Multicrustacea</taxon>
        <taxon>Malacostraca</taxon>
        <taxon>Eumalacostraca</taxon>
        <taxon>Eucarida</taxon>
        <taxon>Decapoda</taxon>
        <taxon>Pleocyemata</taxon>
        <taxon>Brachyura</taxon>
        <taxon>Eubrachyura</taxon>
        <taxon>Portunoidea</taxon>
        <taxon>Portunidae</taxon>
        <taxon>Portuninae</taxon>
        <taxon>Portunus</taxon>
    </lineage>
</organism>
<evidence type="ECO:0000313" key="1">
    <source>
        <dbReference type="EMBL" id="MPC11277.1"/>
    </source>
</evidence>
<proteinExistence type="predicted"/>
<reference evidence="1 2" key="1">
    <citation type="submission" date="2019-05" db="EMBL/GenBank/DDBJ databases">
        <title>Another draft genome of Portunus trituberculatus and its Hox gene families provides insights of decapod evolution.</title>
        <authorList>
            <person name="Jeong J.-H."/>
            <person name="Song I."/>
            <person name="Kim S."/>
            <person name="Choi T."/>
            <person name="Kim D."/>
            <person name="Ryu S."/>
            <person name="Kim W."/>
        </authorList>
    </citation>
    <scope>NUCLEOTIDE SEQUENCE [LARGE SCALE GENOMIC DNA]</scope>
    <source>
        <tissue evidence="1">Muscle</tissue>
    </source>
</reference>
<keyword evidence="2" id="KW-1185">Reference proteome</keyword>
<comment type="caution">
    <text evidence="1">The sequence shown here is derived from an EMBL/GenBank/DDBJ whole genome shotgun (WGS) entry which is preliminary data.</text>
</comment>
<evidence type="ECO:0000313" key="2">
    <source>
        <dbReference type="Proteomes" id="UP000324222"/>
    </source>
</evidence>
<dbReference type="Proteomes" id="UP000324222">
    <property type="component" value="Unassembled WGS sequence"/>
</dbReference>
<gene>
    <name evidence="1" type="ORF">E2C01_003938</name>
</gene>
<name>A0A5B7CNJ5_PORTR</name>